<protein>
    <recommendedName>
        <fullName evidence="3">Reverse transcriptase RNase H-like domain-containing protein</fullName>
    </recommendedName>
</protein>
<dbReference type="InterPro" id="IPR043502">
    <property type="entry name" value="DNA/RNA_pol_sf"/>
</dbReference>
<organism evidence="1 2">
    <name type="scientific">Lithospermum erythrorhizon</name>
    <name type="common">Purple gromwell</name>
    <name type="synonym">Lithospermum officinale var. erythrorhizon</name>
    <dbReference type="NCBI Taxonomy" id="34254"/>
    <lineage>
        <taxon>Eukaryota</taxon>
        <taxon>Viridiplantae</taxon>
        <taxon>Streptophyta</taxon>
        <taxon>Embryophyta</taxon>
        <taxon>Tracheophyta</taxon>
        <taxon>Spermatophyta</taxon>
        <taxon>Magnoliopsida</taxon>
        <taxon>eudicotyledons</taxon>
        <taxon>Gunneridae</taxon>
        <taxon>Pentapetalae</taxon>
        <taxon>asterids</taxon>
        <taxon>lamiids</taxon>
        <taxon>Boraginales</taxon>
        <taxon>Boraginaceae</taxon>
        <taxon>Boraginoideae</taxon>
        <taxon>Lithospermeae</taxon>
        <taxon>Lithospermum</taxon>
    </lineage>
</organism>
<keyword evidence="2" id="KW-1185">Reference proteome</keyword>
<dbReference type="EMBL" id="BAABME010004636">
    <property type="protein sequence ID" value="GAA0163036.1"/>
    <property type="molecule type" value="Genomic_DNA"/>
</dbReference>
<comment type="caution">
    <text evidence="1">The sequence shown here is derived from an EMBL/GenBank/DDBJ whole genome shotgun (WGS) entry which is preliminary data.</text>
</comment>
<gene>
    <name evidence="1" type="ORF">LIER_19007</name>
</gene>
<evidence type="ECO:0008006" key="3">
    <source>
        <dbReference type="Google" id="ProtNLM"/>
    </source>
</evidence>
<sequence length="104" mass="11983">MIIQRGIEPNPDKFSGVQAMQSPKTQNQAQRLIGRIAALTRFISRAGDRSLPFFKAINKGVLIREEDRVQKPVYYVSRVMRGVETRYPLTEKLVYAFTVEVRKL</sequence>
<reference evidence="1 2" key="1">
    <citation type="submission" date="2024-01" db="EMBL/GenBank/DDBJ databases">
        <title>The complete chloroplast genome sequence of Lithospermum erythrorhizon: insights into the phylogenetic relationship among Boraginaceae species and the maternal lineages of purple gromwells.</title>
        <authorList>
            <person name="Okada T."/>
            <person name="Watanabe K."/>
        </authorList>
    </citation>
    <scope>NUCLEOTIDE SEQUENCE [LARGE SCALE GENOMIC DNA]</scope>
</reference>
<accession>A0AAV3QIE8</accession>
<evidence type="ECO:0000313" key="1">
    <source>
        <dbReference type="EMBL" id="GAA0163036.1"/>
    </source>
</evidence>
<evidence type="ECO:0000313" key="2">
    <source>
        <dbReference type="Proteomes" id="UP001454036"/>
    </source>
</evidence>
<dbReference type="SUPFAM" id="SSF56672">
    <property type="entry name" value="DNA/RNA polymerases"/>
    <property type="match status" value="1"/>
</dbReference>
<dbReference type="Proteomes" id="UP001454036">
    <property type="component" value="Unassembled WGS sequence"/>
</dbReference>
<dbReference type="AlphaFoldDB" id="A0AAV3QIE8"/>
<proteinExistence type="predicted"/>
<name>A0AAV3QIE8_LITER</name>